<feature type="region of interest" description="Disordered" evidence="1">
    <location>
        <begin position="879"/>
        <end position="905"/>
    </location>
</feature>
<feature type="region of interest" description="Disordered" evidence="1">
    <location>
        <begin position="638"/>
        <end position="663"/>
    </location>
</feature>
<reference evidence="2 3" key="1">
    <citation type="submission" date="2024-01" db="EMBL/GenBank/DDBJ databases">
        <title>The complete chloroplast genome sequence of Lithospermum erythrorhizon: insights into the phylogenetic relationship among Boraginaceae species and the maternal lineages of purple gromwells.</title>
        <authorList>
            <person name="Okada T."/>
            <person name="Watanabe K."/>
        </authorList>
    </citation>
    <scope>NUCLEOTIDE SEQUENCE [LARGE SCALE GENOMIC DNA]</scope>
</reference>
<dbReference type="PANTHER" id="PTHR35767:SF1">
    <property type="entry name" value="HAPLESS PROTEIN"/>
    <property type="match status" value="1"/>
</dbReference>
<keyword evidence="3" id="KW-1185">Reference proteome</keyword>
<accession>A0AAV3QWA3</accession>
<gene>
    <name evidence="2" type="ORF">LIER_21963</name>
</gene>
<feature type="region of interest" description="Disordered" evidence="1">
    <location>
        <begin position="727"/>
        <end position="761"/>
    </location>
</feature>
<evidence type="ECO:0000313" key="3">
    <source>
        <dbReference type="Proteomes" id="UP001454036"/>
    </source>
</evidence>
<feature type="region of interest" description="Disordered" evidence="1">
    <location>
        <begin position="510"/>
        <end position="539"/>
    </location>
</feature>
<dbReference type="Gene3D" id="3.30.160.60">
    <property type="entry name" value="Classic Zinc Finger"/>
    <property type="match status" value="1"/>
</dbReference>
<feature type="region of interest" description="Disordered" evidence="1">
    <location>
        <begin position="300"/>
        <end position="323"/>
    </location>
</feature>
<evidence type="ECO:0000256" key="1">
    <source>
        <dbReference type="SAM" id="MobiDB-lite"/>
    </source>
</evidence>
<protein>
    <recommendedName>
        <fullName evidence="4">Hapless 8</fullName>
    </recommendedName>
</protein>
<feature type="compositionally biased region" description="Polar residues" evidence="1">
    <location>
        <begin position="638"/>
        <end position="658"/>
    </location>
</feature>
<dbReference type="PANTHER" id="PTHR35767">
    <property type="entry name" value="HAPLESS PROTEIN"/>
    <property type="match status" value="1"/>
</dbReference>
<feature type="region of interest" description="Disordered" evidence="1">
    <location>
        <begin position="464"/>
        <end position="488"/>
    </location>
</feature>
<evidence type="ECO:0008006" key="4">
    <source>
        <dbReference type="Google" id="ProtNLM"/>
    </source>
</evidence>
<name>A0AAV3QWA3_LITER</name>
<comment type="caution">
    <text evidence="2">The sequence shown here is derived from an EMBL/GenBank/DDBJ whole genome shotgun (WGS) entry which is preliminary data.</text>
</comment>
<feature type="region of interest" description="Disordered" evidence="1">
    <location>
        <begin position="560"/>
        <end position="591"/>
    </location>
</feature>
<feature type="compositionally biased region" description="Pro residues" evidence="1">
    <location>
        <begin position="879"/>
        <end position="889"/>
    </location>
</feature>
<dbReference type="EMBL" id="BAABME010005898">
    <property type="protein sequence ID" value="GAA0166908.1"/>
    <property type="molecule type" value="Genomic_DNA"/>
</dbReference>
<proteinExistence type="predicted"/>
<dbReference type="Proteomes" id="UP001454036">
    <property type="component" value="Unassembled WGS sequence"/>
</dbReference>
<feature type="compositionally biased region" description="Polar residues" evidence="1">
    <location>
        <begin position="740"/>
        <end position="750"/>
    </location>
</feature>
<dbReference type="AlphaFoldDB" id="A0AAV3QWA3"/>
<evidence type="ECO:0000313" key="2">
    <source>
        <dbReference type="EMBL" id="GAA0166908.1"/>
    </source>
</evidence>
<organism evidence="2 3">
    <name type="scientific">Lithospermum erythrorhizon</name>
    <name type="common">Purple gromwell</name>
    <name type="synonym">Lithospermum officinale var. erythrorhizon</name>
    <dbReference type="NCBI Taxonomy" id="34254"/>
    <lineage>
        <taxon>Eukaryota</taxon>
        <taxon>Viridiplantae</taxon>
        <taxon>Streptophyta</taxon>
        <taxon>Embryophyta</taxon>
        <taxon>Tracheophyta</taxon>
        <taxon>Spermatophyta</taxon>
        <taxon>Magnoliopsida</taxon>
        <taxon>eudicotyledons</taxon>
        <taxon>Gunneridae</taxon>
        <taxon>Pentapetalae</taxon>
        <taxon>asterids</taxon>
        <taxon>lamiids</taxon>
        <taxon>Boraginales</taxon>
        <taxon>Boraginaceae</taxon>
        <taxon>Boraginoideae</taxon>
        <taxon>Lithospermeae</taxon>
        <taxon>Lithospermum</taxon>
    </lineage>
</organism>
<sequence>MLSSENPPPDPCEISQLNSISTDDKQPSGALQSDLLISCPKFTIRDYAFSNRKKDIKTNWPFSEKSLLLCLNHGVKNLLPPFQSLDAKENSVAHLCTTETSLVSKENEYHRIDQASRLTDNILSFTSDDAQPSITSVHASLNKSEGVRLFSSMVVEAETPLNYSASKPVKKLALVANKAENIMKPLIKKCRQIVKLNNFAADRNKLENNTSNNFFVSETMASKVCPVCKTFTSSSNTTLNAHIDQCLSGESVSQWTSDPKVTKSRVKPRRMRSMVEIYETAQHCTIEELERRNGINLGSSLSLPAQDMEAGSVERKRKSPVDFEETENEGAVYVDANGTKLRILSKLNDLSSLVLSGDGTGKPRHVDGDKSSKISLAKKKKKTLQENHHKLQICLSNRKELCSPSDHQNSQIIGIQERTSGPEDLEVEEAFAKSQSAPVLVKYREPGPVGRIPFSKRSVLTKMNDKGDHLHPTWTKKKKLTGDHLHPTRTKKKTLTGVNNVVSHRYSFVNGGCGSKSNKPSGTPPASPRSSEHHDDYGRVNSLRRSVTVPLGSELFCDGNNPLGERNQKELLENNSSVKYKNKDNLRNKSSPMASLSIQKVKVKRALTRNAGSVVDNSKHILHGHDLSSNSRGFLSVTKKQASRLSKSQASASESTFGPKSKRVDFKRPHAYCESESDGEDVVRRTDANDYDDNVTLDRRGFKVGRDGGKIKISGKGEILVIKGMKSTSNHCEPQRHGTNDSYSDNITANSEDENESAQNNVQPYEKDVVDEATCSNPLFESSKGLYKSSDFQHHEVAGHLDVQSDSSGYVKFYDGPSVGTEYARYPVDSFFDGGEEMFYIDENSKSILGQNVHATTELHSNDGSGSYYAEVDLIPIPGPPGSFLPSPSPDEFHGKSTPTSSHDQSYENLHEFVDKDSSDSPSPTSTISNSDIAKFESSLNEKLPFRCSIQDMMISGASDATGGTSVDKISLEPSAASVAGEGLDSVEPKSHLLYSAMQAPLRLKNDPQCHCSQKDGVVLSPAVLNYQDGSPLSWPTMPSVPESLVNTQVNPDKTRRSNNCSLTLNVPSSGHMAGKIHNCIGDPPRLIPNNASSNSGIKFFNTDGESASPSTPNPVFRLMGKDLMVVNKDETSFSHQTAKQIIVSDDASESSVDLAPGPAYGMGLMNRRRPSIEPMALMASGVNPANSNSMYGSNSIPSGSFPSSSSAAHHMRSTTFQYDGFS</sequence>